<keyword evidence="8 9" id="KW-0472">Membrane</keyword>
<feature type="transmembrane region" description="Helical" evidence="9">
    <location>
        <begin position="218"/>
        <end position="242"/>
    </location>
</feature>
<feature type="domain" description="ABC transmembrane type-1" evidence="10">
    <location>
        <begin position="92"/>
        <end position="388"/>
    </location>
</feature>
<evidence type="ECO:0000256" key="3">
    <source>
        <dbReference type="ARBA" id="ARBA00022448"/>
    </source>
</evidence>
<dbReference type="AlphaFoldDB" id="A0A6L3T039"/>
<protein>
    <submittedName>
        <fullName evidence="11">ABC transporter permease subunit</fullName>
    </submittedName>
</protein>
<dbReference type="Proteomes" id="UP000474159">
    <property type="component" value="Unassembled WGS sequence"/>
</dbReference>
<feature type="transmembrane region" description="Helical" evidence="9">
    <location>
        <begin position="137"/>
        <end position="155"/>
    </location>
</feature>
<evidence type="ECO:0000256" key="2">
    <source>
        <dbReference type="ARBA" id="ARBA00010072"/>
    </source>
</evidence>
<keyword evidence="6" id="KW-0029">Amino-acid transport</keyword>
<dbReference type="SUPFAM" id="SSF161098">
    <property type="entry name" value="MetI-like"/>
    <property type="match status" value="2"/>
</dbReference>
<dbReference type="NCBIfam" id="TIGR01726">
    <property type="entry name" value="HEQRo_perm_3TM"/>
    <property type="match status" value="1"/>
</dbReference>
<dbReference type="PANTHER" id="PTHR30614">
    <property type="entry name" value="MEMBRANE COMPONENT OF AMINO ACID ABC TRANSPORTER"/>
    <property type="match status" value="1"/>
</dbReference>
<keyword evidence="3 9" id="KW-0813">Transport</keyword>
<reference evidence="11 12" key="1">
    <citation type="submission" date="2019-09" db="EMBL/GenBank/DDBJ databases">
        <title>YIM 48816 draft genome.</title>
        <authorList>
            <person name="Jiang L."/>
        </authorList>
    </citation>
    <scope>NUCLEOTIDE SEQUENCE [LARGE SCALE GENOMIC DNA]</scope>
    <source>
        <strain evidence="11 12">YIM 48816</strain>
    </source>
</reference>
<dbReference type="Pfam" id="PF00528">
    <property type="entry name" value="BPD_transp_1"/>
    <property type="match status" value="1"/>
</dbReference>
<keyword evidence="7 9" id="KW-1133">Transmembrane helix</keyword>
<dbReference type="GO" id="GO:0022857">
    <property type="term" value="F:transmembrane transporter activity"/>
    <property type="evidence" value="ECO:0007669"/>
    <property type="project" value="InterPro"/>
</dbReference>
<evidence type="ECO:0000256" key="1">
    <source>
        <dbReference type="ARBA" id="ARBA00004429"/>
    </source>
</evidence>
<evidence type="ECO:0000256" key="7">
    <source>
        <dbReference type="ARBA" id="ARBA00022989"/>
    </source>
</evidence>
<evidence type="ECO:0000256" key="6">
    <source>
        <dbReference type="ARBA" id="ARBA00022970"/>
    </source>
</evidence>
<gene>
    <name evidence="11" type="ORF">F6X53_16350</name>
</gene>
<dbReference type="InterPro" id="IPR000515">
    <property type="entry name" value="MetI-like"/>
</dbReference>
<name>A0A6L3T039_9HYPH</name>
<evidence type="ECO:0000313" key="11">
    <source>
        <dbReference type="EMBL" id="KAB1078066.1"/>
    </source>
</evidence>
<dbReference type="EMBL" id="VZZK01000016">
    <property type="protein sequence ID" value="KAB1078066.1"/>
    <property type="molecule type" value="Genomic_DNA"/>
</dbReference>
<comment type="similarity">
    <text evidence="2">Belongs to the binding-protein-dependent transport system permease family. HisMQ subfamily.</text>
</comment>
<accession>A0A6L3T039</accession>
<evidence type="ECO:0000256" key="5">
    <source>
        <dbReference type="ARBA" id="ARBA00022692"/>
    </source>
</evidence>
<keyword evidence="4" id="KW-1003">Cell membrane</keyword>
<proteinExistence type="inferred from homology"/>
<dbReference type="CDD" id="cd06261">
    <property type="entry name" value="TM_PBP2"/>
    <property type="match status" value="1"/>
</dbReference>
<evidence type="ECO:0000256" key="9">
    <source>
        <dbReference type="RuleBase" id="RU363032"/>
    </source>
</evidence>
<dbReference type="InterPro" id="IPR035906">
    <property type="entry name" value="MetI-like_sf"/>
</dbReference>
<dbReference type="PANTHER" id="PTHR30614:SF37">
    <property type="entry name" value="AMINO-ACID ABC TRANSPORTER PERMEASE PROTEIN YHDX-RELATED"/>
    <property type="match status" value="1"/>
</dbReference>
<evidence type="ECO:0000259" key="10">
    <source>
        <dbReference type="PROSITE" id="PS50928"/>
    </source>
</evidence>
<comment type="subcellular location">
    <subcellularLocation>
        <location evidence="1">Cell inner membrane</location>
        <topology evidence="1">Multi-pass membrane protein</topology>
    </subcellularLocation>
    <subcellularLocation>
        <location evidence="9">Cell membrane</location>
        <topology evidence="9">Multi-pass membrane protein</topology>
    </subcellularLocation>
</comment>
<dbReference type="OrthoDB" id="9808531at2"/>
<keyword evidence="12" id="KW-1185">Reference proteome</keyword>
<sequence>MRAGRARAPEEPARRQDPGRAWGGLALQALLVAGLLALAYGAATNAADKLARQGIVAGFGFLDRAAGFDISQSLIPYAAATASYGRAALVGLLNTLLVSGLGIVLASVIGFGIGLARFSPNLILRGLARAYVELFRNVPLLLQLLVWYVAVRVALPEPRDPAAWREAIFLTQRGLFLPRPDFSEWGALVPGAFGLGLGLSLALRGVSRARAARTGRGLPLLWPGLALSLGLPALAWIGLALAGRPVPVAFPARGPFDIEGGLALQPEFTALLAGLSTYTAAFIAEIVRAGIASVPRGQGEAATALGLSRAKALRLVVVPQALRVILPPLTSQYLNLTKNSSLAVLIGYPDLVHVMMGTVLNQTNQAMEAVTITMAVYLAISLATAAAMNRYNARIVAVGRR</sequence>
<feature type="transmembrane region" description="Helical" evidence="9">
    <location>
        <begin position="185"/>
        <end position="206"/>
    </location>
</feature>
<evidence type="ECO:0000256" key="8">
    <source>
        <dbReference type="ARBA" id="ARBA00023136"/>
    </source>
</evidence>
<dbReference type="PROSITE" id="PS50928">
    <property type="entry name" value="ABC_TM1"/>
    <property type="match status" value="1"/>
</dbReference>
<dbReference type="InterPro" id="IPR043429">
    <property type="entry name" value="ArtM/GltK/GlnP/TcyL/YhdX-like"/>
</dbReference>
<dbReference type="Gene3D" id="1.10.3720.10">
    <property type="entry name" value="MetI-like"/>
    <property type="match status" value="2"/>
</dbReference>
<dbReference type="InterPro" id="IPR010065">
    <property type="entry name" value="AA_ABC_transptr_permease_3TM"/>
</dbReference>
<dbReference type="GO" id="GO:0006865">
    <property type="term" value="P:amino acid transport"/>
    <property type="evidence" value="ECO:0007669"/>
    <property type="project" value="UniProtKB-KW"/>
</dbReference>
<evidence type="ECO:0000256" key="4">
    <source>
        <dbReference type="ARBA" id="ARBA00022475"/>
    </source>
</evidence>
<dbReference type="GO" id="GO:0043190">
    <property type="term" value="C:ATP-binding cassette (ABC) transporter complex"/>
    <property type="evidence" value="ECO:0007669"/>
    <property type="project" value="InterPro"/>
</dbReference>
<dbReference type="RefSeq" id="WP_151001274.1">
    <property type="nucleotide sequence ID" value="NZ_VZZK01000016.1"/>
</dbReference>
<keyword evidence="5 9" id="KW-0812">Transmembrane</keyword>
<feature type="transmembrane region" description="Helical" evidence="9">
    <location>
        <begin position="96"/>
        <end position="116"/>
    </location>
</feature>
<feature type="transmembrane region" description="Helical" evidence="9">
    <location>
        <begin position="369"/>
        <end position="391"/>
    </location>
</feature>
<organism evidence="11 12">
    <name type="scientific">Methylobacterium soli</name>
    <dbReference type="NCBI Taxonomy" id="553447"/>
    <lineage>
        <taxon>Bacteria</taxon>
        <taxon>Pseudomonadati</taxon>
        <taxon>Pseudomonadota</taxon>
        <taxon>Alphaproteobacteria</taxon>
        <taxon>Hyphomicrobiales</taxon>
        <taxon>Methylobacteriaceae</taxon>
        <taxon>Methylobacterium</taxon>
    </lineage>
</organism>
<feature type="transmembrane region" description="Helical" evidence="9">
    <location>
        <begin position="21"/>
        <end position="43"/>
    </location>
</feature>
<evidence type="ECO:0000313" key="12">
    <source>
        <dbReference type="Proteomes" id="UP000474159"/>
    </source>
</evidence>
<comment type="caution">
    <text evidence="11">The sequence shown here is derived from an EMBL/GenBank/DDBJ whole genome shotgun (WGS) entry which is preliminary data.</text>
</comment>